<dbReference type="EMBL" id="SJSK01000001">
    <property type="protein sequence ID" value="TCC93959.1"/>
    <property type="molecule type" value="Genomic_DNA"/>
</dbReference>
<reference evidence="3 4" key="1">
    <citation type="submission" date="2019-02" db="EMBL/GenBank/DDBJ databases">
        <title>Pedobacter sp. RP-1-13 sp. nov., isolated from Arctic soil.</title>
        <authorList>
            <person name="Dahal R.H."/>
        </authorList>
    </citation>
    <scope>NUCLEOTIDE SEQUENCE [LARGE SCALE GENOMIC DNA]</scope>
    <source>
        <strain evidence="3 4">RP-1-13</strain>
    </source>
</reference>
<evidence type="ECO:0000256" key="2">
    <source>
        <dbReference type="SAM" id="Phobius"/>
    </source>
</evidence>
<feature type="coiled-coil region" evidence="1">
    <location>
        <begin position="377"/>
        <end position="428"/>
    </location>
</feature>
<dbReference type="OrthoDB" id="972983at2"/>
<dbReference type="RefSeq" id="WP_131551825.1">
    <property type="nucleotide sequence ID" value="NZ_SJSK01000001.1"/>
</dbReference>
<comment type="caution">
    <text evidence="3">The sequence shown here is derived from an EMBL/GenBank/DDBJ whole genome shotgun (WGS) entry which is preliminary data.</text>
</comment>
<dbReference type="GO" id="GO:0005886">
    <property type="term" value="C:plasma membrane"/>
    <property type="evidence" value="ECO:0007669"/>
    <property type="project" value="TreeGrafter"/>
</dbReference>
<dbReference type="PANTHER" id="PTHR32309:SF13">
    <property type="entry name" value="FERRIC ENTEROBACTIN TRANSPORT PROTEIN FEPE"/>
    <property type="match status" value="1"/>
</dbReference>
<feature type="transmembrane region" description="Helical" evidence="2">
    <location>
        <begin position="13"/>
        <end position="32"/>
    </location>
</feature>
<keyword evidence="2" id="KW-0812">Transmembrane</keyword>
<protein>
    <submittedName>
        <fullName evidence="3">Lipopolysaccharide biosynthesis protein</fullName>
    </submittedName>
</protein>
<keyword evidence="4" id="KW-1185">Reference proteome</keyword>
<name>A0A4R0N2A5_9SPHI</name>
<keyword evidence="2" id="KW-1133">Transmembrane helix</keyword>
<gene>
    <name evidence="3" type="ORF">EZ428_04080</name>
</gene>
<evidence type="ECO:0000313" key="4">
    <source>
        <dbReference type="Proteomes" id="UP000292884"/>
    </source>
</evidence>
<dbReference type="InterPro" id="IPR027417">
    <property type="entry name" value="P-loop_NTPase"/>
</dbReference>
<dbReference type="PANTHER" id="PTHR32309">
    <property type="entry name" value="TYROSINE-PROTEIN KINASE"/>
    <property type="match status" value="1"/>
</dbReference>
<organism evidence="3 4">
    <name type="scientific">Pedobacter frigiditerrae</name>
    <dbReference type="NCBI Taxonomy" id="2530452"/>
    <lineage>
        <taxon>Bacteria</taxon>
        <taxon>Pseudomonadati</taxon>
        <taxon>Bacteroidota</taxon>
        <taxon>Sphingobacteriia</taxon>
        <taxon>Sphingobacteriales</taxon>
        <taxon>Sphingobacteriaceae</taxon>
        <taxon>Pedobacter</taxon>
    </lineage>
</organism>
<proteinExistence type="predicted"/>
<dbReference type="InterPro" id="IPR050445">
    <property type="entry name" value="Bact_polysacc_biosynth/exp"/>
</dbReference>
<evidence type="ECO:0000256" key="1">
    <source>
        <dbReference type="SAM" id="Coils"/>
    </source>
</evidence>
<sequence>MNIKEFLNLISKYRWLIIAIPIITLIVTFFFVKNLPKEYKSQAKLSTGLLDPSRQVAPDVPSYSGPDLLIKINQQFTNIMDIMTMPKNMSILSYRLILHDLKNPKKPFKPLSNDLKALSETQRLEAIKAFEERLEKKQVLTPFDNYKVKFYNLVKSMSYDAPALSKKLGISHEQNSDFITVEFTSENTLLSVFVVNTLSHDFINNYSLDLISNKNSSILVLDSLLQKKEAIMNARIKELKDYRIQNGILNLDKQSQIVYQQIIDIENRKNLALVEKEALLAALKNVNYNLNSRYKERYLGADVSVDNQSIISLKNKVQAAENTYLDGGYNQTDKKKVDSLRQLLNDQLARANDNYVSDPMVAKQTLIQRRIAISIDLDKTGAGIEDMNRELAKLNAKFNSMVPFDAGVQNLERNADVATKEYLEILNRYNQTNLDKNIGLRLQLAEEGVPSTPEGSKKALYMALSGIASFAICFCVLFVIHALDNSINNQKQLKALTNQKIIGELNYIKPKDRDIDLIWKNVYNQKDHLLYKNLLRSLRFDINKLLATENLKIVGVTRLDPEKFGLFSVVSLAYAFASLEKKILLIGDEELAAEAEKLNITTNQRFKDILNGSIIQKRDHITFLSRELEGQSLLENKDKASIAQTFDAFKSEFDLIIIQLDAINKISDVNEWILFTDKYMATFMAGNSISDKDKDQVKSLNDDAKFAGWLINGVKQ</sequence>
<accession>A0A4R0N2A5</accession>
<dbReference type="GO" id="GO:0004713">
    <property type="term" value="F:protein tyrosine kinase activity"/>
    <property type="evidence" value="ECO:0007669"/>
    <property type="project" value="TreeGrafter"/>
</dbReference>
<evidence type="ECO:0000313" key="3">
    <source>
        <dbReference type="EMBL" id="TCC93959.1"/>
    </source>
</evidence>
<dbReference type="Proteomes" id="UP000292884">
    <property type="component" value="Unassembled WGS sequence"/>
</dbReference>
<dbReference type="Gene3D" id="3.40.50.300">
    <property type="entry name" value="P-loop containing nucleotide triphosphate hydrolases"/>
    <property type="match status" value="1"/>
</dbReference>
<keyword evidence="1" id="KW-0175">Coiled coil</keyword>
<dbReference type="AlphaFoldDB" id="A0A4R0N2A5"/>
<keyword evidence="2" id="KW-0472">Membrane</keyword>
<feature type="transmembrane region" description="Helical" evidence="2">
    <location>
        <begin position="460"/>
        <end position="483"/>
    </location>
</feature>